<protein>
    <submittedName>
        <fullName evidence="1">Uncharacterized protein</fullName>
    </submittedName>
</protein>
<feature type="non-terminal residue" evidence="1">
    <location>
        <position position="159"/>
    </location>
</feature>
<organism evidence="1 2">
    <name type="scientific">Candolleomyces eurysporus</name>
    <dbReference type="NCBI Taxonomy" id="2828524"/>
    <lineage>
        <taxon>Eukaryota</taxon>
        <taxon>Fungi</taxon>
        <taxon>Dikarya</taxon>
        <taxon>Basidiomycota</taxon>
        <taxon>Agaricomycotina</taxon>
        <taxon>Agaricomycetes</taxon>
        <taxon>Agaricomycetidae</taxon>
        <taxon>Agaricales</taxon>
        <taxon>Agaricineae</taxon>
        <taxon>Psathyrellaceae</taxon>
        <taxon>Candolleomyces</taxon>
    </lineage>
</organism>
<name>A0A9W8MC97_9AGAR</name>
<comment type="caution">
    <text evidence="1">The sequence shown here is derived from an EMBL/GenBank/DDBJ whole genome shotgun (WGS) entry which is preliminary data.</text>
</comment>
<evidence type="ECO:0000313" key="1">
    <source>
        <dbReference type="EMBL" id="KAJ2923394.1"/>
    </source>
</evidence>
<keyword evidence="2" id="KW-1185">Reference proteome</keyword>
<gene>
    <name evidence="1" type="ORF">H1R20_g13702</name>
</gene>
<sequence length="159" mass="17860">MVIGRTHWKNDPFTIIHEYLTSNHVEFSQFQVKVQGLFGQDALKAIGITRNQAPSKSKYYPVNVGNVAKWFGLLREQYSMLRDCFVGDNGKVKDEESVSEDDIINAMDALGIIYDLVYTDLIQDTFNAIEGLSDPSLLQWKDGSPGGMISMRSSFLTLS</sequence>
<reference evidence="1" key="1">
    <citation type="submission" date="2022-06" db="EMBL/GenBank/DDBJ databases">
        <title>Genome Sequence of Candolleomyces eurysporus.</title>
        <authorList>
            <person name="Buettner E."/>
        </authorList>
    </citation>
    <scope>NUCLEOTIDE SEQUENCE</scope>
    <source>
        <strain evidence="1">VTCC 930004</strain>
    </source>
</reference>
<proteinExistence type="predicted"/>
<dbReference type="AlphaFoldDB" id="A0A9W8MC97"/>
<dbReference type="EMBL" id="JANBPK010001348">
    <property type="protein sequence ID" value="KAJ2923394.1"/>
    <property type="molecule type" value="Genomic_DNA"/>
</dbReference>
<accession>A0A9W8MC97</accession>
<evidence type="ECO:0000313" key="2">
    <source>
        <dbReference type="Proteomes" id="UP001140091"/>
    </source>
</evidence>
<dbReference type="Proteomes" id="UP001140091">
    <property type="component" value="Unassembled WGS sequence"/>
</dbReference>
<dbReference type="OrthoDB" id="3065631at2759"/>